<reference evidence="1 2" key="1">
    <citation type="submission" date="2018-05" db="EMBL/GenBank/DDBJ databases">
        <authorList>
            <consortium name="IHU Genomes"/>
        </authorList>
    </citation>
    <scope>NUCLEOTIDE SEQUENCE [LARGE SCALE GENOMIC DNA]</scope>
    <source>
        <strain evidence="1 2">P7335</strain>
    </source>
</reference>
<evidence type="ECO:0000313" key="2">
    <source>
        <dbReference type="Proteomes" id="UP000252008"/>
    </source>
</evidence>
<dbReference type="Proteomes" id="UP000252008">
    <property type="component" value="Unassembled WGS sequence"/>
</dbReference>
<dbReference type="RefSeq" id="WP_165761556.1">
    <property type="nucleotide sequence ID" value="NZ_MVID01000002.1"/>
</dbReference>
<protein>
    <submittedName>
        <fullName evidence="1">Uncharacterized protein</fullName>
    </submittedName>
</protein>
<accession>A0A375Z5L6</accession>
<gene>
    <name evidence="1" type="ORF">MPP7335_05828</name>
</gene>
<name>A0A375Z5L6_MYCPF</name>
<keyword evidence="2" id="KW-1185">Reference proteome</keyword>
<evidence type="ECO:0000313" key="1">
    <source>
        <dbReference type="EMBL" id="SSA20674.1"/>
    </source>
</evidence>
<sequence>MTEDELMNRLASAPERVWHVPENADITPGTGSNIWAGLVIVAWGDQ</sequence>
<dbReference type="AlphaFoldDB" id="A0A375Z5L6"/>
<organism evidence="1 2">
    <name type="scientific">Mycolicibacterium parafortuitum</name>
    <name type="common">Mycobacterium parafortuitum</name>
    <dbReference type="NCBI Taxonomy" id="39692"/>
    <lineage>
        <taxon>Bacteria</taxon>
        <taxon>Bacillati</taxon>
        <taxon>Actinomycetota</taxon>
        <taxon>Actinomycetes</taxon>
        <taxon>Mycobacteriales</taxon>
        <taxon>Mycobacteriaceae</taxon>
        <taxon>Mycolicibacterium</taxon>
    </lineage>
</organism>
<dbReference type="EMBL" id="UEGS01000002">
    <property type="protein sequence ID" value="SSA20674.1"/>
    <property type="molecule type" value="Genomic_DNA"/>
</dbReference>
<proteinExistence type="predicted"/>